<protein>
    <submittedName>
        <fullName evidence="1">Uncharacterized protein</fullName>
    </submittedName>
</protein>
<organism evidence="1 2">
    <name type="scientific">Catharanthus roseus</name>
    <name type="common">Madagascar periwinkle</name>
    <name type="synonym">Vinca rosea</name>
    <dbReference type="NCBI Taxonomy" id="4058"/>
    <lineage>
        <taxon>Eukaryota</taxon>
        <taxon>Viridiplantae</taxon>
        <taxon>Streptophyta</taxon>
        <taxon>Embryophyta</taxon>
        <taxon>Tracheophyta</taxon>
        <taxon>Spermatophyta</taxon>
        <taxon>Magnoliopsida</taxon>
        <taxon>eudicotyledons</taxon>
        <taxon>Gunneridae</taxon>
        <taxon>Pentapetalae</taxon>
        <taxon>asterids</taxon>
        <taxon>lamiids</taxon>
        <taxon>Gentianales</taxon>
        <taxon>Apocynaceae</taxon>
        <taxon>Rauvolfioideae</taxon>
        <taxon>Vinceae</taxon>
        <taxon>Catharanthinae</taxon>
        <taxon>Catharanthus</taxon>
    </lineage>
</organism>
<evidence type="ECO:0000313" key="1">
    <source>
        <dbReference type="EMBL" id="KAI5668857.1"/>
    </source>
</evidence>
<keyword evidence="2" id="KW-1185">Reference proteome</keyword>
<dbReference type="EMBL" id="CM044704">
    <property type="protein sequence ID" value="KAI5668857.1"/>
    <property type="molecule type" value="Genomic_DNA"/>
</dbReference>
<name>A0ACC0B8C7_CATRO</name>
<reference evidence="2" key="1">
    <citation type="journal article" date="2023" name="Nat. Plants">
        <title>Single-cell RNA sequencing provides a high-resolution roadmap for understanding the multicellular compartmentation of specialized metabolism.</title>
        <authorList>
            <person name="Sun S."/>
            <person name="Shen X."/>
            <person name="Li Y."/>
            <person name="Li Y."/>
            <person name="Wang S."/>
            <person name="Li R."/>
            <person name="Zhang H."/>
            <person name="Shen G."/>
            <person name="Guo B."/>
            <person name="Wei J."/>
            <person name="Xu J."/>
            <person name="St-Pierre B."/>
            <person name="Chen S."/>
            <person name="Sun C."/>
        </authorList>
    </citation>
    <scope>NUCLEOTIDE SEQUENCE [LARGE SCALE GENOMIC DNA]</scope>
</reference>
<comment type="caution">
    <text evidence="1">The sequence shown here is derived from an EMBL/GenBank/DDBJ whole genome shotgun (WGS) entry which is preliminary data.</text>
</comment>
<evidence type="ECO:0000313" key="2">
    <source>
        <dbReference type="Proteomes" id="UP001060085"/>
    </source>
</evidence>
<accession>A0ACC0B8C7</accession>
<dbReference type="Proteomes" id="UP001060085">
    <property type="component" value="Linkage Group LG04"/>
</dbReference>
<sequence length="81" mass="9499">MDRSTEASMLIDSLELFFTQPENNENGADSIKEEVLPPKWQNPTVDGRARPIFDNFELQLGDSRDELRRRSRLPLRLQFYS</sequence>
<gene>
    <name evidence="1" type="ORF">M9H77_18710</name>
</gene>
<proteinExistence type="predicted"/>